<feature type="region of interest" description="Disordered" evidence="14">
    <location>
        <begin position="61"/>
        <end position="248"/>
    </location>
</feature>
<dbReference type="GO" id="GO:0005783">
    <property type="term" value="C:endoplasmic reticulum"/>
    <property type="evidence" value="ECO:0007669"/>
    <property type="project" value="TreeGrafter"/>
</dbReference>
<evidence type="ECO:0000259" key="16">
    <source>
        <dbReference type="Pfam" id="PF07492"/>
    </source>
</evidence>
<keyword evidence="10" id="KW-0539">Nucleus</keyword>
<evidence type="ECO:0000259" key="17">
    <source>
        <dbReference type="Pfam" id="PF09402"/>
    </source>
</evidence>
<dbReference type="PRINTS" id="PR00744">
    <property type="entry name" value="GLHYDRLASE37"/>
</dbReference>
<evidence type="ECO:0000256" key="6">
    <source>
        <dbReference type="ARBA" id="ARBA00022692"/>
    </source>
</evidence>
<dbReference type="EMBL" id="JACCJC010000042">
    <property type="protein sequence ID" value="KAF6232997.1"/>
    <property type="molecule type" value="Genomic_DNA"/>
</dbReference>
<dbReference type="InterPro" id="IPR012341">
    <property type="entry name" value="6hp_glycosidase-like_sf"/>
</dbReference>
<keyword evidence="7" id="KW-0378">Hydrolase</keyword>
<dbReference type="InterPro" id="IPR018232">
    <property type="entry name" value="Glyco_hydro_37_CS"/>
</dbReference>
<dbReference type="Gene3D" id="1.10.10.1180">
    <property type="entry name" value="MAN1, winged-helix domain"/>
    <property type="match status" value="1"/>
</dbReference>
<sequence length="1348" mass="151147">MASAEDDLAYLSPSFDPVSVTMPRLRNILMSHDIPYPASAKKPQLVDIFNQELKPKARKILADRDRVRRTSRGITDMPRSQEGTLNGDADDDDDAGSMLPPPVPDIPRQRKPRKSTRQSVEPTVSESSVTTKASNGRRSSNKHARQSDTEPDLEPIRTSVRKSRKSEATPVVKVQDPEDTPVRPPMRGGVFSDENPFQSGSSPLTPGENRRKSGGRSSDKRKSYSSRRRIEGVLSSSKQQDGIIAPTSKTFEVPVSRLKQSASEDEPTDGIEAGEEFTAEEQLELVRGRAANGELDILPPRKKKRPRKPRTIPKSAPWVVLVALLGGYATWWRQEKLAVGYCGIGRQFNALSTVQLPEWAEVLQPTCEPCPQHAICSQGMETRCEHDFVLQPHPLSLKGLVPLPPSCEPDGEKVRRVKAVADRAVEELRERKAQAECGNLKNSKGKDVPVEIDEEDLKREVGKKRRRNMDAAEFESLWKGAIGEIIGREEVVFSSDGTHLHLSSTSLTRLPLSCAIKRSARLTLARYRLSLSIIILFGIALLYIRSLILTSRNDTARVPSLVATTLDRLATQAALHARGDAAESWISVGQLRDDVLRDEFSDQRREGMWKRVRAVVERNANVRASVREGRGGDVSRVWEWIGSVGLLEDGAWSGGAKKRVILGPVVKGTPDDRSSPMEVEGREMVEKRKWDEVTSTKGKLVVAVNTTREKLLWREDTDGDGLITVDDCGPKSFFLKPLKHDATQEIEIKGTYHLANLLQELFLAQKKGEDFLEVDLEKVTEDPVDRLQRLIKTSWWDNLKRNIDSSGIAVAARDPKTREAADSHPRIYVPHGVPLQHAYYSKLAREMPDISLDVQWLPESDITAEFIRSLNDKPGILALEMEGNDSNGRKELIGLPFVVPGGRFNELYNWDSCFCATSMIDTHPHVVKSILRHFIFEIKHYGKILNANRSYYLGRAQPPFLTDLALKTYNATKHEPGSKDLLKLAILAAMKEYYNYWMTAPRYDEGTGLTRYRPIGIGIPPEVESTGFDHILEPYAAKHNMTMTEIGQAYTNGKIQEPELDTFFLHDRALRESGHDTSNRFVGVCADLATIDLNCLLYRYEMDIAEAIRTIFEDTLQVPADFCAPGQVVDRFESSAVWDISAKKRKGLIDRYLWNEEKGLYFDYNSVTQKQTEYETVTSLWALWCGVASPHQAALLVEKGLPKFECVGGLSSNTENSRGPVNAANPQKQWDYPNGWAPHQILAWDGLRKYGYHEEAERLAYRWLHMITKVFVDYNGTVVEKYDVTQLKSPHRVGAEYGNQGLSFKYAPEEGFGWTNASYLHGLSLLGLDARRALGVGAPYEVYTKGGA</sequence>
<evidence type="ECO:0000256" key="4">
    <source>
        <dbReference type="ARBA" id="ARBA00012757"/>
    </source>
</evidence>
<evidence type="ECO:0000256" key="8">
    <source>
        <dbReference type="ARBA" id="ARBA00022989"/>
    </source>
</evidence>
<dbReference type="InterPro" id="IPR018996">
    <property type="entry name" value="Man1/Src1-like_C"/>
</dbReference>
<feature type="transmembrane region" description="Helical" evidence="15">
    <location>
        <begin position="527"/>
        <end position="544"/>
    </location>
</feature>
<dbReference type="EC" id="3.2.1.28" evidence="4"/>
<dbReference type="OrthoDB" id="3542292at2759"/>
<evidence type="ECO:0000259" key="18">
    <source>
        <dbReference type="Pfam" id="PF12949"/>
    </source>
</evidence>
<dbReference type="GO" id="GO:0034399">
    <property type="term" value="C:nuclear periphery"/>
    <property type="evidence" value="ECO:0007669"/>
    <property type="project" value="TreeGrafter"/>
</dbReference>
<dbReference type="Pfam" id="PF01204">
    <property type="entry name" value="Trehalase"/>
    <property type="match status" value="1"/>
</dbReference>
<comment type="subcellular location">
    <subcellularLocation>
        <location evidence="2">Nucleus inner membrane</location>
    </subcellularLocation>
</comment>
<dbReference type="GO" id="GO:0071763">
    <property type="term" value="P:nuclear membrane organization"/>
    <property type="evidence" value="ECO:0007669"/>
    <property type="project" value="TreeGrafter"/>
</dbReference>
<dbReference type="GeneID" id="59290407"/>
<feature type="domain" description="HeH/LEM" evidence="18">
    <location>
        <begin position="19"/>
        <end position="51"/>
    </location>
</feature>
<keyword evidence="5" id="KW-0597">Phosphoprotein</keyword>
<dbReference type="PROSITE" id="PS00928">
    <property type="entry name" value="TREHALASE_2"/>
    <property type="match status" value="1"/>
</dbReference>
<comment type="caution">
    <text evidence="19">The sequence shown here is derived from an EMBL/GenBank/DDBJ whole genome shotgun (WGS) entry which is preliminary data.</text>
</comment>
<evidence type="ECO:0000313" key="19">
    <source>
        <dbReference type="EMBL" id="KAF6232997.1"/>
    </source>
</evidence>
<accession>A0A8H6FQV3</accession>
<evidence type="ECO:0000256" key="1">
    <source>
        <dbReference type="ARBA" id="ARBA00001576"/>
    </source>
</evidence>
<dbReference type="InterPro" id="IPR041885">
    <property type="entry name" value="MAN1_winged_helix_dom"/>
</dbReference>
<keyword evidence="20" id="KW-1185">Reference proteome</keyword>
<dbReference type="Pfam" id="PF09402">
    <property type="entry name" value="MSC"/>
    <property type="match status" value="1"/>
</dbReference>
<evidence type="ECO:0000256" key="9">
    <source>
        <dbReference type="ARBA" id="ARBA00023136"/>
    </source>
</evidence>
<dbReference type="GO" id="GO:0005637">
    <property type="term" value="C:nuclear inner membrane"/>
    <property type="evidence" value="ECO:0007669"/>
    <property type="project" value="UniProtKB-SubCell"/>
</dbReference>
<dbReference type="InterPro" id="IPR008928">
    <property type="entry name" value="6-hairpin_glycosidase_sf"/>
</dbReference>
<dbReference type="InterPro" id="IPR001661">
    <property type="entry name" value="Glyco_hydro_37"/>
</dbReference>
<evidence type="ECO:0000256" key="13">
    <source>
        <dbReference type="ARBA" id="ARBA00030473"/>
    </source>
</evidence>
<dbReference type="Pfam" id="PF07492">
    <property type="entry name" value="Trehalase_Ca-bi"/>
    <property type="match status" value="1"/>
</dbReference>
<comment type="catalytic activity">
    <reaction evidence="1">
        <text>alpha,alpha-trehalose + H2O = alpha-D-glucose + beta-D-glucose</text>
        <dbReference type="Rhea" id="RHEA:32675"/>
        <dbReference type="ChEBI" id="CHEBI:15377"/>
        <dbReference type="ChEBI" id="CHEBI:15903"/>
        <dbReference type="ChEBI" id="CHEBI:16551"/>
        <dbReference type="ChEBI" id="CHEBI:17925"/>
        <dbReference type="EC" id="3.2.1.28"/>
    </reaction>
</comment>
<evidence type="ECO:0000256" key="10">
    <source>
        <dbReference type="ARBA" id="ARBA00023242"/>
    </source>
</evidence>
<keyword evidence="9 15" id="KW-0472">Membrane</keyword>
<name>A0A8H6FQV3_9LECA</name>
<dbReference type="GO" id="GO:0005993">
    <property type="term" value="P:trehalose catabolic process"/>
    <property type="evidence" value="ECO:0007669"/>
    <property type="project" value="InterPro"/>
</dbReference>
<dbReference type="PANTHER" id="PTHR47808">
    <property type="entry name" value="INNER NUCLEAR MEMBRANE PROTEIN HEH2-RELATED"/>
    <property type="match status" value="1"/>
</dbReference>
<reference evidence="19 20" key="1">
    <citation type="journal article" date="2020" name="Genomics">
        <title>Complete, high-quality genomes from long-read metagenomic sequencing of two wolf lichen thalli reveals enigmatic genome architecture.</title>
        <authorList>
            <person name="McKenzie S.K."/>
            <person name="Walston R.F."/>
            <person name="Allen J.L."/>
        </authorList>
    </citation>
    <scope>NUCLEOTIDE SEQUENCE [LARGE SCALE GENOMIC DNA]</scope>
    <source>
        <strain evidence="19">WasteWater2</strain>
    </source>
</reference>
<evidence type="ECO:0000256" key="7">
    <source>
        <dbReference type="ARBA" id="ARBA00022801"/>
    </source>
</evidence>
<feature type="compositionally biased region" description="Low complexity" evidence="14">
    <location>
        <begin position="119"/>
        <end position="131"/>
    </location>
</feature>
<dbReference type="InterPro" id="IPR011120">
    <property type="entry name" value="Trehalase_Ca-bd"/>
</dbReference>
<keyword evidence="11" id="KW-0326">Glycosidase</keyword>
<evidence type="ECO:0000256" key="3">
    <source>
        <dbReference type="ARBA" id="ARBA00005615"/>
    </source>
</evidence>
<dbReference type="Pfam" id="PF12949">
    <property type="entry name" value="HeH"/>
    <property type="match status" value="1"/>
</dbReference>
<protein>
    <recommendedName>
        <fullName evidence="12">Cytosolic neutral trehalase</fullName>
        <ecNumber evidence="4">3.2.1.28</ecNumber>
    </recommendedName>
    <alternativeName>
        <fullName evidence="13">Alpha,alpha-trehalase</fullName>
    </alternativeName>
</protein>
<evidence type="ECO:0000256" key="12">
    <source>
        <dbReference type="ARBA" id="ARBA00024422"/>
    </source>
</evidence>
<dbReference type="GO" id="GO:0004555">
    <property type="term" value="F:alpha,alpha-trehalase activity"/>
    <property type="evidence" value="ECO:0007669"/>
    <property type="project" value="UniProtKB-EC"/>
</dbReference>
<evidence type="ECO:0000313" key="20">
    <source>
        <dbReference type="Proteomes" id="UP000578531"/>
    </source>
</evidence>
<evidence type="ECO:0000256" key="5">
    <source>
        <dbReference type="ARBA" id="ARBA00022553"/>
    </source>
</evidence>
<dbReference type="GO" id="GO:0005509">
    <property type="term" value="F:calcium ion binding"/>
    <property type="evidence" value="ECO:0007669"/>
    <property type="project" value="InterPro"/>
</dbReference>
<proteinExistence type="inferred from homology"/>
<evidence type="ECO:0000256" key="11">
    <source>
        <dbReference type="ARBA" id="ARBA00023295"/>
    </source>
</evidence>
<dbReference type="Proteomes" id="UP000578531">
    <property type="component" value="Unassembled WGS sequence"/>
</dbReference>
<keyword evidence="8 15" id="KW-1133">Transmembrane helix</keyword>
<dbReference type="InterPro" id="IPR044780">
    <property type="entry name" value="Heh2/Src1"/>
</dbReference>
<dbReference type="SUPFAM" id="SSF48208">
    <property type="entry name" value="Six-hairpin glycosidases"/>
    <property type="match status" value="1"/>
</dbReference>
<evidence type="ECO:0000256" key="14">
    <source>
        <dbReference type="SAM" id="MobiDB-lite"/>
    </source>
</evidence>
<feature type="transmembrane region" description="Helical" evidence="15">
    <location>
        <begin position="315"/>
        <end position="332"/>
    </location>
</feature>
<feature type="domain" description="Neutral trehalase Ca2+ binding" evidence="16">
    <location>
        <begin position="709"/>
        <end position="735"/>
    </location>
</feature>
<dbReference type="InterPro" id="IPR025856">
    <property type="entry name" value="HeH/LEM_domain"/>
</dbReference>
<feature type="domain" description="Man1/Src1-like C-terminal" evidence="17">
    <location>
        <begin position="321"/>
        <end position="643"/>
    </location>
</feature>
<dbReference type="GO" id="GO:0003682">
    <property type="term" value="F:chromatin binding"/>
    <property type="evidence" value="ECO:0007669"/>
    <property type="project" value="InterPro"/>
</dbReference>
<dbReference type="CDD" id="cd12935">
    <property type="entry name" value="LEM_like"/>
    <property type="match status" value="1"/>
</dbReference>
<evidence type="ECO:0000256" key="15">
    <source>
        <dbReference type="SAM" id="Phobius"/>
    </source>
</evidence>
<evidence type="ECO:0000256" key="2">
    <source>
        <dbReference type="ARBA" id="ARBA00004540"/>
    </source>
</evidence>
<keyword evidence="6 15" id="KW-0812">Transmembrane</keyword>
<gene>
    <name evidence="19" type="ORF">HO173_008753</name>
</gene>
<feature type="compositionally biased region" description="Polar residues" evidence="14">
    <location>
        <begin position="195"/>
        <end position="204"/>
    </location>
</feature>
<comment type="similarity">
    <text evidence="3">Belongs to the glycosyl hydrolase 37 family.</text>
</comment>
<dbReference type="PANTHER" id="PTHR47808:SF2">
    <property type="entry name" value="LEM DOMAIN-CONTAINING PROTEIN 2"/>
    <property type="match status" value="1"/>
</dbReference>
<dbReference type="Gene3D" id="1.50.10.10">
    <property type="match status" value="1"/>
</dbReference>
<dbReference type="RefSeq" id="XP_037162419.1">
    <property type="nucleotide sequence ID" value="XM_037310649.1"/>
</dbReference>
<organism evidence="19 20">
    <name type="scientific">Letharia columbiana</name>
    <dbReference type="NCBI Taxonomy" id="112416"/>
    <lineage>
        <taxon>Eukaryota</taxon>
        <taxon>Fungi</taxon>
        <taxon>Dikarya</taxon>
        <taxon>Ascomycota</taxon>
        <taxon>Pezizomycotina</taxon>
        <taxon>Lecanoromycetes</taxon>
        <taxon>OSLEUM clade</taxon>
        <taxon>Lecanoromycetidae</taxon>
        <taxon>Lecanorales</taxon>
        <taxon>Lecanorineae</taxon>
        <taxon>Parmeliaceae</taxon>
        <taxon>Letharia</taxon>
    </lineage>
</organism>